<proteinExistence type="predicted"/>
<protein>
    <submittedName>
        <fullName evidence="2">Uncharacterized protein</fullName>
    </submittedName>
</protein>
<evidence type="ECO:0000313" key="2">
    <source>
        <dbReference type="EMBL" id="RZS92748.1"/>
    </source>
</evidence>
<evidence type="ECO:0000313" key="3">
    <source>
        <dbReference type="Proteomes" id="UP000292927"/>
    </source>
</evidence>
<accession>A0A4Q7P0F5</accession>
<organism evidence="2 3">
    <name type="scientific">Cuneatibacter caecimuris</name>
    <dbReference type="NCBI Taxonomy" id="1796618"/>
    <lineage>
        <taxon>Bacteria</taxon>
        <taxon>Bacillati</taxon>
        <taxon>Bacillota</taxon>
        <taxon>Clostridia</taxon>
        <taxon>Lachnospirales</taxon>
        <taxon>Lachnospiraceae</taxon>
        <taxon>Cuneatibacter</taxon>
    </lineage>
</organism>
<dbReference type="RefSeq" id="WP_130436070.1">
    <property type="nucleotide sequence ID" value="NZ_SGXF01000007.1"/>
</dbReference>
<reference evidence="2 3" key="1">
    <citation type="submission" date="2019-02" db="EMBL/GenBank/DDBJ databases">
        <title>Genomic Encyclopedia of Type Strains, Phase IV (KMG-IV): sequencing the most valuable type-strain genomes for metagenomic binning, comparative biology and taxonomic classification.</title>
        <authorList>
            <person name="Goeker M."/>
        </authorList>
    </citation>
    <scope>NUCLEOTIDE SEQUENCE [LARGE SCALE GENOMIC DNA]</scope>
    <source>
        <strain evidence="2 3">DSM 29486</strain>
    </source>
</reference>
<dbReference type="EMBL" id="SGXF01000007">
    <property type="protein sequence ID" value="RZS92748.1"/>
    <property type="molecule type" value="Genomic_DNA"/>
</dbReference>
<dbReference type="OrthoDB" id="1936797at2"/>
<comment type="caution">
    <text evidence="2">The sequence shown here is derived from an EMBL/GenBank/DDBJ whole genome shotgun (WGS) entry which is preliminary data.</text>
</comment>
<keyword evidence="3" id="KW-1185">Reference proteome</keyword>
<gene>
    <name evidence="2" type="ORF">EV209_2817</name>
</gene>
<keyword evidence="1" id="KW-1133">Transmembrane helix</keyword>
<name>A0A4Q7P0F5_9FIRM</name>
<dbReference type="AlphaFoldDB" id="A0A4Q7P0F5"/>
<keyword evidence="1" id="KW-0472">Membrane</keyword>
<keyword evidence="1" id="KW-0812">Transmembrane</keyword>
<sequence length="75" mass="8569">MNPKIKRILAWAGILLLLAMYAITLVFSLIQSDFAHDMLRASMTMTFIVPIFLYAMMLIYKVLKRRDDGGASDDK</sequence>
<feature type="transmembrane region" description="Helical" evidence="1">
    <location>
        <begin position="38"/>
        <end position="60"/>
    </location>
</feature>
<evidence type="ECO:0000256" key="1">
    <source>
        <dbReference type="SAM" id="Phobius"/>
    </source>
</evidence>
<dbReference type="Proteomes" id="UP000292927">
    <property type="component" value="Unassembled WGS sequence"/>
</dbReference>